<feature type="binding site" evidence="5">
    <location>
        <position position="275"/>
    </location>
    <ligand>
        <name>glyoxylate</name>
        <dbReference type="ChEBI" id="CHEBI:36655"/>
    </ligand>
</feature>
<dbReference type="AlphaFoldDB" id="A0A6G1JZD4"/>
<accession>A0A6G1JZD4</accession>
<feature type="binding site" evidence="5">
    <location>
        <position position="174"/>
    </location>
    <ligand>
        <name>FMN</name>
        <dbReference type="ChEBI" id="CHEBI:58210"/>
    </ligand>
</feature>
<dbReference type="Gene3D" id="3.20.20.70">
    <property type="entry name" value="Aldolase class I"/>
    <property type="match status" value="2"/>
</dbReference>
<dbReference type="PANTHER" id="PTHR10578">
    <property type="entry name" value="S -2-HYDROXY-ACID OXIDASE-RELATED"/>
    <property type="match status" value="1"/>
</dbReference>
<dbReference type="GO" id="GO:0016491">
    <property type="term" value="F:oxidoreductase activity"/>
    <property type="evidence" value="ECO:0007669"/>
    <property type="project" value="UniProtKB-KW"/>
</dbReference>
<feature type="domain" description="FMN hydroxy acid dehydrogenase" evidence="6">
    <location>
        <begin position="39"/>
        <end position="379"/>
    </location>
</feature>
<feature type="binding site" evidence="5">
    <location>
        <position position="176"/>
    </location>
    <ligand>
        <name>glyoxylate</name>
        <dbReference type="ChEBI" id="CHEBI:36655"/>
    </ligand>
</feature>
<dbReference type="Proteomes" id="UP000799428">
    <property type="component" value="Unassembled WGS sequence"/>
</dbReference>
<feature type="binding site" evidence="5">
    <location>
        <position position="65"/>
    </location>
    <ligand>
        <name>glyoxylate</name>
        <dbReference type="ChEBI" id="CHEBI:36655"/>
    </ligand>
</feature>
<comment type="similarity">
    <text evidence="3">Belongs to the FMN-dependent alpha-hydroxy acid dehydrogenase family.</text>
</comment>
<reference evidence="7" key="1">
    <citation type="journal article" date="2020" name="Stud. Mycol.">
        <title>101 Dothideomycetes genomes: a test case for predicting lifestyles and emergence of pathogens.</title>
        <authorList>
            <person name="Haridas S."/>
            <person name="Albert R."/>
            <person name="Binder M."/>
            <person name="Bloem J."/>
            <person name="Labutti K."/>
            <person name="Salamov A."/>
            <person name="Andreopoulos B."/>
            <person name="Baker S."/>
            <person name="Barry K."/>
            <person name="Bills G."/>
            <person name="Bluhm B."/>
            <person name="Cannon C."/>
            <person name="Castanera R."/>
            <person name="Culley D."/>
            <person name="Daum C."/>
            <person name="Ezra D."/>
            <person name="Gonzalez J."/>
            <person name="Henrissat B."/>
            <person name="Kuo A."/>
            <person name="Liang C."/>
            <person name="Lipzen A."/>
            <person name="Lutzoni F."/>
            <person name="Magnuson J."/>
            <person name="Mondo S."/>
            <person name="Nolan M."/>
            <person name="Ohm R."/>
            <person name="Pangilinan J."/>
            <person name="Park H.-J."/>
            <person name="Ramirez L."/>
            <person name="Alfaro M."/>
            <person name="Sun H."/>
            <person name="Tritt A."/>
            <person name="Yoshinaga Y."/>
            <person name="Zwiers L.-H."/>
            <person name="Turgeon B."/>
            <person name="Goodwin S."/>
            <person name="Spatafora J."/>
            <person name="Crous P."/>
            <person name="Grigoriev I."/>
        </authorList>
    </citation>
    <scope>NUCLEOTIDE SEQUENCE</scope>
    <source>
        <strain evidence="7">CBS 279.74</strain>
    </source>
</reference>
<dbReference type="PIRSF" id="PIRSF000138">
    <property type="entry name" value="Al-hdrx_acd_dh"/>
    <property type="match status" value="1"/>
</dbReference>
<gene>
    <name evidence="7" type="ORF">K504DRAFT_414499</name>
</gene>
<feature type="binding site" evidence="5">
    <location>
        <position position="270"/>
    </location>
    <ligand>
        <name>FMN</name>
        <dbReference type="ChEBI" id="CHEBI:58210"/>
    </ligand>
</feature>
<feature type="binding site" evidence="5">
    <location>
        <begin position="120"/>
        <end position="122"/>
    </location>
    <ligand>
        <name>FMN</name>
        <dbReference type="ChEBI" id="CHEBI:58210"/>
    </ligand>
</feature>
<dbReference type="InterPro" id="IPR008259">
    <property type="entry name" value="FMN_hydac_DH_AS"/>
</dbReference>
<dbReference type="InterPro" id="IPR012133">
    <property type="entry name" value="Alpha-hydoxy_acid_DH_FMN"/>
</dbReference>
<feature type="binding site" evidence="5">
    <location>
        <position position="211"/>
    </location>
    <ligand>
        <name>glyoxylate</name>
        <dbReference type="ChEBI" id="CHEBI:36655"/>
    </ligand>
</feature>
<protein>
    <submittedName>
        <fullName evidence="7">S-2-hydroxy-acid oxidase</fullName>
    </submittedName>
</protein>
<dbReference type="Pfam" id="PF01070">
    <property type="entry name" value="FMN_dh"/>
    <property type="match status" value="2"/>
</dbReference>
<dbReference type="PROSITE" id="PS00557">
    <property type="entry name" value="FMN_HYDROXY_ACID_DH_1"/>
    <property type="match status" value="1"/>
</dbReference>
<evidence type="ECO:0000256" key="4">
    <source>
        <dbReference type="PIRSR" id="PIRSR000138-1"/>
    </source>
</evidence>
<keyword evidence="5" id="KW-0285">Flavoprotein</keyword>
<dbReference type="InterPro" id="IPR013785">
    <property type="entry name" value="Aldolase_TIM"/>
</dbReference>
<dbReference type="OrthoDB" id="1925334at2759"/>
<keyword evidence="5" id="KW-0288">FMN</keyword>
<feature type="binding site" evidence="5">
    <location>
        <position position="272"/>
    </location>
    <ligand>
        <name>glyoxylate</name>
        <dbReference type="ChEBI" id="CHEBI:36655"/>
    </ligand>
</feature>
<feature type="binding site" evidence="5">
    <location>
        <position position="248"/>
    </location>
    <ligand>
        <name>FMN</name>
        <dbReference type="ChEBI" id="CHEBI:58210"/>
    </ligand>
</feature>
<keyword evidence="8" id="KW-1185">Reference proteome</keyword>
<dbReference type="InterPro" id="IPR037396">
    <property type="entry name" value="FMN_HAD"/>
</dbReference>
<feature type="active site" description="Proton acceptor" evidence="4">
    <location>
        <position position="272"/>
    </location>
</feature>
<feature type="binding site" evidence="5">
    <location>
        <begin position="306"/>
        <end position="310"/>
    </location>
    <ligand>
        <name>FMN</name>
        <dbReference type="ChEBI" id="CHEBI:58210"/>
    </ligand>
</feature>
<evidence type="ECO:0000256" key="3">
    <source>
        <dbReference type="ARBA" id="ARBA00024042"/>
    </source>
</evidence>
<comment type="cofactor">
    <cofactor evidence="1">
        <name>FMN</name>
        <dbReference type="ChEBI" id="CHEBI:58210"/>
    </cofactor>
</comment>
<dbReference type="PROSITE" id="PS51349">
    <property type="entry name" value="FMN_HYDROXY_ACID_DH_2"/>
    <property type="match status" value="1"/>
</dbReference>
<evidence type="ECO:0000256" key="5">
    <source>
        <dbReference type="PIRSR" id="PIRSR000138-2"/>
    </source>
</evidence>
<organism evidence="7 8">
    <name type="scientific">Pleomassaria siparia CBS 279.74</name>
    <dbReference type="NCBI Taxonomy" id="1314801"/>
    <lineage>
        <taxon>Eukaryota</taxon>
        <taxon>Fungi</taxon>
        <taxon>Dikarya</taxon>
        <taxon>Ascomycota</taxon>
        <taxon>Pezizomycotina</taxon>
        <taxon>Dothideomycetes</taxon>
        <taxon>Pleosporomycetidae</taxon>
        <taxon>Pleosporales</taxon>
        <taxon>Pleomassariaceae</taxon>
        <taxon>Pleomassaria</taxon>
    </lineage>
</organism>
<feature type="binding site" evidence="5">
    <location>
        <begin position="329"/>
        <end position="330"/>
    </location>
    <ligand>
        <name>FMN</name>
        <dbReference type="ChEBI" id="CHEBI:58210"/>
    </ligand>
</feature>
<name>A0A6G1JZD4_9PLEO</name>
<evidence type="ECO:0000256" key="1">
    <source>
        <dbReference type="ARBA" id="ARBA00001917"/>
    </source>
</evidence>
<dbReference type="EMBL" id="MU005778">
    <property type="protein sequence ID" value="KAF2705571.1"/>
    <property type="molecule type" value="Genomic_DNA"/>
</dbReference>
<dbReference type="GO" id="GO:0010181">
    <property type="term" value="F:FMN binding"/>
    <property type="evidence" value="ECO:0007669"/>
    <property type="project" value="InterPro"/>
</dbReference>
<evidence type="ECO:0000313" key="8">
    <source>
        <dbReference type="Proteomes" id="UP000799428"/>
    </source>
</evidence>
<feature type="binding site" evidence="5">
    <location>
        <position position="202"/>
    </location>
    <ligand>
        <name>FMN</name>
        <dbReference type="ChEBI" id="CHEBI:58210"/>
    </ligand>
</feature>
<evidence type="ECO:0000259" key="6">
    <source>
        <dbReference type="PROSITE" id="PS51349"/>
    </source>
</evidence>
<dbReference type="SUPFAM" id="SSF51395">
    <property type="entry name" value="FMN-linked oxidoreductases"/>
    <property type="match status" value="1"/>
</dbReference>
<dbReference type="PANTHER" id="PTHR10578:SF140">
    <property type="entry name" value="FMN HYDROXY ACID DEHYDROGENASE DOMAIN-CONTAINING PROTEIN"/>
    <property type="match status" value="1"/>
</dbReference>
<proteinExistence type="inferred from homology"/>
<keyword evidence="2" id="KW-0560">Oxidoreductase</keyword>
<feature type="binding site" evidence="5">
    <location>
        <position position="149"/>
    </location>
    <ligand>
        <name>FMN</name>
        <dbReference type="ChEBI" id="CHEBI:58210"/>
    </ligand>
</feature>
<evidence type="ECO:0000256" key="2">
    <source>
        <dbReference type="ARBA" id="ARBA00023002"/>
    </source>
</evidence>
<evidence type="ECO:0000313" key="7">
    <source>
        <dbReference type="EMBL" id="KAF2705571.1"/>
    </source>
</evidence>
<dbReference type="InterPro" id="IPR000262">
    <property type="entry name" value="FMN-dep_DH"/>
</dbReference>
<sequence>MRTSLLAFATVALAARPFLNEPDTGIEDVLGSTPNGVLPALESIVGLPDFEWAARHKMNTSAYTYYRNGAAGEWSYRNNLEVFQRFRLRPRVMVDITKIESTLPTTILGHNFSAPFFISPCARAGYAHEGGEENLVKGAAAGNILYMASLYSSKTMDEITAAKGNNSAQVLFQQVYLTDNDTETQALFSRIEKAGSKAIVMTVDSAADGNRHRAARYGVGSADSSYSYLTWDYYHKLSKMTSLPIIPKGIQTVEDARLAVQNGVKAIMLSNHGGRQLDTTPSSLEVALEIHNRDPDIFKQVEVYADGGVRYGADVLKLLSLGVRAVGVGRPFMFSNVFGAEGVEKAVKILKHEVAIDAANLGVADLKKIGPNYVDWRSTNAWFS</sequence>